<dbReference type="GO" id="GO:0000166">
    <property type="term" value="F:nucleotide binding"/>
    <property type="evidence" value="ECO:0007669"/>
    <property type="project" value="UniProtKB-KW"/>
</dbReference>
<dbReference type="PANTHER" id="PTHR13748">
    <property type="entry name" value="COBW-RELATED"/>
    <property type="match status" value="1"/>
</dbReference>
<dbReference type="SUPFAM" id="SSF90002">
    <property type="entry name" value="Hypothetical protein YjiA, C-terminal domain"/>
    <property type="match status" value="1"/>
</dbReference>
<feature type="domain" description="CobW C-terminal" evidence="7">
    <location>
        <begin position="238"/>
        <end position="332"/>
    </location>
</feature>
<evidence type="ECO:0000256" key="3">
    <source>
        <dbReference type="ARBA" id="ARBA00023186"/>
    </source>
</evidence>
<dbReference type="InterPro" id="IPR027417">
    <property type="entry name" value="P-loop_NTPase"/>
</dbReference>
<dbReference type="KEGG" id="abo:ABO_1793"/>
<gene>
    <name evidence="8" type="ordered locus">ABO_1793</name>
</gene>
<dbReference type="InterPro" id="IPR051316">
    <property type="entry name" value="Zinc-reg_GTPase_activator"/>
</dbReference>
<dbReference type="EMBL" id="AM286690">
    <property type="protein sequence ID" value="CAL17241.1"/>
    <property type="molecule type" value="Genomic_DNA"/>
</dbReference>
<keyword evidence="2" id="KW-0378">Hydrolase</keyword>
<evidence type="ECO:0000256" key="1">
    <source>
        <dbReference type="ARBA" id="ARBA00022741"/>
    </source>
</evidence>
<accession>Q0VNK7</accession>
<dbReference type="SMART" id="SM00833">
    <property type="entry name" value="CobW_C"/>
    <property type="match status" value="1"/>
</dbReference>
<comment type="similarity">
    <text evidence="4">Belongs to the SIMIBI class G3E GTPase family. ZNG1 subfamily.</text>
</comment>
<dbReference type="PANTHER" id="PTHR13748:SF62">
    <property type="entry name" value="COBW DOMAIN-CONTAINING PROTEIN"/>
    <property type="match status" value="1"/>
</dbReference>
<evidence type="ECO:0000256" key="4">
    <source>
        <dbReference type="ARBA" id="ARBA00034320"/>
    </source>
</evidence>
<dbReference type="AlphaFoldDB" id="Q0VNK7"/>
<dbReference type="eggNOG" id="COG0523">
    <property type="taxonomic scope" value="Bacteria"/>
</dbReference>
<dbReference type="InterPro" id="IPR011629">
    <property type="entry name" value="CobW-like_C"/>
</dbReference>
<proteinExistence type="inferred from homology"/>
<evidence type="ECO:0000256" key="2">
    <source>
        <dbReference type="ARBA" id="ARBA00022801"/>
    </source>
</evidence>
<dbReference type="Pfam" id="PF02492">
    <property type="entry name" value="cobW"/>
    <property type="match status" value="1"/>
</dbReference>
<keyword evidence="9" id="KW-1185">Reference proteome</keyword>
<dbReference type="RefSeq" id="WP_011589074.1">
    <property type="nucleotide sequence ID" value="NC_008260.1"/>
</dbReference>
<dbReference type="InterPro" id="IPR036627">
    <property type="entry name" value="CobW-likC_sf"/>
</dbReference>
<dbReference type="CDD" id="cd03112">
    <property type="entry name" value="CobW-like"/>
    <property type="match status" value="1"/>
</dbReference>
<evidence type="ECO:0000313" key="8">
    <source>
        <dbReference type="EMBL" id="CAL17241.1"/>
    </source>
</evidence>
<dbReference type="InterPro" id="IPR003495">
    <property type="entry name" value="CobW/HypB/UreG_nucleotide-bd"/>
</dbReference>
<protein>
    <submittedName>
        <fullName evidence="8">Cobalamin synthesis protein/P47K family protein</fullName>
    </submittedName>
</protein>
<keyword evidence="3" id="KW-0143">Chaperone</keyword>
<evidence type="ECO:0000313" key="9">
    <source>
        <dbReference type="Proteomes" id="UP000008871"/>
    </source>
</evidence>
<name>Q0VNK7_ALCBS</name>
<evidence type="ECO:0000259" key="7">
    <source>
        <dbReference type="SMART" id="SM00833"/>
    </source>
</evidence>
<evidence type="ECO:0000256" key="5">
    <source>
        <dbReference type="ARBA" id="ARBA00045658"/>
    </source>
</evidence>
<dbReference type="HOGENOM" id="CLU_017452_0_2_6"/>
<comment type="catalytic activity">
    <reaction evidence="6">
        <text>GTP + H2O = GDP + phosphate + H(+)</text>
        <dbReference type="Rhea" id="RHEA:19669"/>
        <dbReference type="ChEBI" id="CHEBI:15377"/>
        <dbReference type="ChEBI" id="CHEBI:15378"/>
        <dbReference type="ChEBI" id="CHEBI:37565"/>
        <dbReference type="ChEBI" id="CHEBI:43474"/>
        <dbReference type="ChEBI" id="CHEBI:58189"/>
    </reaction>
    <physiologicalReaction direction="left-to-right" evidence="6">
        <dbReference type="Rhea" id="RHEA:19670"/>
    </physiologicalReaction>
</comment>
<organism evidence="8 9">
    <name type="scientific">Alcanivorax borkumensis (strain ATCC 700651 / DSM 11573 / NCIMB 13689 / SK2)</name>
    <dbReference type="NCBI Taxonomy" id="393595"/>
    <lineage>
        <taxon>Bacteria</taxon>
        <taxon>Pseudomonadati</taxon>
        <taxon>Pseudomonadota</taxon>
        <taxon>Gammaproteobacteria</taxon>
        <taxon>Oceanospirillales</taxon>
        <taxon>Alcanivoracaceae</taxon>
        <taxon>Alcanivorax</taxon>
    </lineage>
</organism>
<keyword evidence="1" id="KW-0547">Nucleotide-binding</keyword>
<sequence length="343" mass="37657">MEPRIPVVVLTGFLGSGKTTLLNRWLRERKNVALIINELGDIGIDQYLTGRRDVPVSLLAGGCLCCVIQGSLSTTLRNLLMARKSGDIPAFETVVIETTGAADPFGVISPLEQDLWLKKRFFCQSVLTVVDTLAGTDALDRHPEVLEQIHAADVLLLSKAEQVDEASLQGLQSQLRELNATARQYRLDNDDPGSQLLDNVFERRCRVTGLFSLVVDPATPAVSGLVSRPVQSQGRHNLFSASLRWPYGLSWALWQAALQQLQEQCGEALVRVKGLLQVSGLDGPLLVQWVAGQAPEMTPLNDWPDQDGDSRLVLIVRHNQADFAGEQLAHWQALLDQLLTTSA</sequence>
<dbReference type="STRING" id="393595.ABO_1793"/>
<dbReference type="OrthoDB" id="9808822at2"/>
<dbReference type="Pfam" id="PF07683">
    <property type="entry name" value="CobW_C"/>
    <property type="match status" value="1"/>
</dbReference>
<evidence type="ECO:0000256" key="6">
    <source>
        <dbReference type="ARBA" id="ARBA00049117"/>
    </source>
</evidence>
<dbReference type="GO" id="GO:0016787">
    <property type="term" value="F:hydrolase activity"/>
    <property type="evidence" value="ECO:0007669"/>
    <property type="project" value="UniProtKB-KW"/>
</dbReference>
<dbReference type="Gene3D" id="3.30.1220.10">
    <property type="entry name" value="CobW-like, C-terminal domain"/>
    <property type="match status" value="1"/>
</dbReference>
<comment type="function">
    <text evidence="5">Zinc chaperone that directly transfers zinc cofactor to target proteins, thereby activating them. Zinc is transferred from the CXCC motif in the GTPase domain to the zinc binding site in target proteins in a process requiring GTP hydrolysis.</text>
</comment>
<dbReference type="SUPFAM" id="SSF52540">
    <property type="entry name" value="P-loop containing nucleoside triphosphate hydrolases"/>
    <property type="match status" value="1"/>
</dbReference>
<dbReference type="Gene3D" id="3.40.50.300">
    <property type="entry name" value="P-loop containing nucleotide triphosphate hydrolases"/>
    <property type="match status" value="1"/>
</dbReference>
<reference evidence="8 9" key="1">
    <citation type="journal article" date="2006" name="Nat. Biotechnol.">
        <title>Genome sequence of the ubiquitous hydrocarbon-degrading marine bacterium Alcanivorax borkumensis.</title>
        <authorList>
            <person name="Schneiker S."/>
            <person name="Martins dos Santos V.A.P."/>
            <person name="Bartels D."/>
            <person name="Bekel T."/>
            <person name="Brecht M."/>
            <person name="Buhrmester J."/>
            <person name="Chernikova T.N."/>
            <person name="Denaro R."/>
            <person name="Ferrer M."/>
            <person name="Gertler C."/>
            <person name="Goesmann A."/>
            <person name="Golyshina O.V."/>
            <person name="Kaminski F."/>
            <person name="Khachane A.N."/>
            <person name="Lang S."/>
            <person name="Linke B."/>
            <person name="McHardy A.C."/>
            <person name="Meyer F."/>
            <person name="Nechitaylo T."/>
            <person name="Puehler A."/>
            <person name="Regenhardt D."/>
            <person name="Rupp O."/>
            <person name="Sabirova J.S."/>
            <person name="Selbitschka W."/>
            <person name="Yakimov M.M."/>
            <person name="Timmis K.N."/>
            <person name="Vorhoelter F.-J."/>
            <person name="Weidner S."/>
            <person name="Kaiser O."/>
            <person name="Golyshin P.N."/>
        </authorList>
    </citation>
    <scope>NUCLEOTIDE SEQUENCE [LARGE SCALE GENOMIC DNA]</scope>
    <source>
        <strain evidence="9">ATCC 700651 / DSM 11573 / NCIMB 13689 / SK2</strain>
    </source>
</reference>
<dbReference type="GO" id="GO:0005737">
    <property type="term" value="C:cytoplasm"/>
    <property type="evidence" value="ECO:0007669"/>
    <property type="project" value="TreeGrafter"/>
</dbReference>
<dbReference type="Proteomes" id="UP000008871">
    <property type="component" value="Chromosome"/>
</dbReference>